<evidence type="ECO:0000313" key="2">
    <source>
        <dbReference type="Proteomes" id="UP000821845"/>
    </source>
</evidence>
<protein>
    <submittedName>
        <fullName evidence="1">Uncharacterized protein</fullName>
    </submittedName>
</protein>
<organism evidence="1 2">
    <name type="scientific">Hyalomma asiaticum</name>
    <name type="common">Tick</name>
    <dbReference type="NCBI Taxonomy" id="266040"/>
    <lineage>
        <taxon>Eukaryota</taxon>
        <taxon>Metazoa</taxon>
        <taxon>Ecdysozoa</taxon>
        <taxon>Arthropoda</taxon>
        <taxon>Chelicerata</taxon>
        <taxon>Arachnida</taxon>
        <taxon>Acari</taxon>
        <taxon>Parasitiformes</taxon>
        <taxon>Ixodida</taxon>
        <taxon>Ixodoidea</taxon>
        <taxon>Ixodidae</taxon>
        <taxon>Hyalomminae</taxon>
        <taxon>Hyalomma</taxon>
    </lineage>
</organism>
<dbReference type="EMBL" id="CM023487">
    <property type="protein sequence ID" value="KAH6925365.1"/>
    <property type="molecule type" value="Genomic_DNA"/>
</dbReference>
<sequence length="188" mass="21178">MTDPNAPSTEQTSRLEDVSLVQLRPPSFWPRNPQVWFDQVDAQFTLELSDVLSNPSDTMPHQHLKTKVLERFMPSERPIRLVLEAAVNLDRLAALADQVHKETAPSINAASPPADTVISHLEVRIDELAASIAALQRLGRLVPVIELFHAHESLAVPAPLCWYRRHFRHRATTCTLPCSWSGNARRDQ</sequence>
<accession>A0ACB7RSJ9</accession>
<name>A0ACB7RSJ9_HYAAI</name>
<gene>
    <name evidence="1" type="ORF">HPB50_004012</name>
</gene>
<comment type="caution">
    <text evidence="1">The sequence shown here is derived from an EMBL/GenBank/DDBJ whole genome shotgun (WGS) entry which is preliminary data.</text>
</comment>
<evidence type="ECO:0000313" key="1">
    <source>
        <dbReference type="EMBL" id="KAH6925365.1"/>
    </source>
</evidence>
<keyword evidence="2" id="KW-1185">Reference proteome</keyword>
<proteinExistence type="predicted"/>
<dbReference type="Proteomes" id="UP000821845">
    <property type="component" value="Chromosome 7"/>
</dbReference>
<reference evidence="1" key="1">
    <citation type="submission" date="2020-05" db="EMBL/GenBank/DDBJ databases">
        <title>Large-scale comparative analyses of tick genomes elucidate their genetic diversity and vector capacities.</title>
        <authorList>
            <person name="Jia N."/>
            <person name="Wang J."/>
            <person name="Shi W."/>
            <person name="Du L."/>
            <person name="Sun Y."/>
            <person name="Zhan W."/>
            <person name="Jiang J."/>
            <person name="Wang Q."/>
            <person name="Zhang B."/>
            <person name="Ji P."/>
            <person name="Sakyi L.B."/>
            <person name="Cui X."/>
            <person name="Yuan T."/>
            <person name="Jiang B."/>
            <person name="Yang W."/>
            <person name="Lam T.T.-Y."/>
            <person name="Chang Q."/>
            <person name="Ding S."/>
            <person name="Wang X."/>
            <person name="Zhu J."/>
            <person name="Ruan X."/>
            <person name="Zhao L."/>
            <person name="Wei J."/>
            <person name="Que T."/>
            <person name="Du C."/>
            <person name="Cheng J."/>
            <person name="Dai P."/>
            <person name="Han X."/>
            <person name="Huang E."/>
            <person name="Gao Y."/>
            <person name="Liu J."/>
            <person name="Shao H."/>
            <person name="Ye R."/>
            <person name="Li L."/>
            <person name="Wei W."/>
            <person name="Wang X."/>
            <person name="Wang C."/>
            <person name="Yang T."/>
            <person name="Huo Q."/>
            <person name="Li W."/>
            <person name="Guo W."/>
            <person name="Chen H."/>
            <person name="Zhou L."/>
            <person name="Ni X."/>
            <person name="Tian J."/>
            <person name="Zhou Y."/>
            <person name="Sheng Y."/>
            <person name="Liu T."/>
            <person name="Pan Y."/>
            <person name="Xia L."/>
            <person name="Li J."/>
            <person name="Zhao F."/>
            <person name="Cao W."/>
        </authorList>
    </citation>
    <scope>NUCLEOTIDE SEQUENCE</scope>
    <source>
        <strain evidence="1">Hyas-2018</strain>
    </source>
</reference>